<dbReference type="PROSITE" id="PS51257">
    <property type="entry name" value="PROKAR_LIPOPROTEIN"/>
    <property type="match status" value="1"/>
</dbReference>
<dbReference type="InterPro" id="IPR029787">
    <property type="entry name" value="Nucleotide_cyclase"/>
</dbReference>
<sequence length="744" mass="85820">MQKHNNKCGRLGVLIILISILIFTACGALYIKEIYKNIIAQNEFQIQEITTQISKNIGNEVKNNLDALKLISQNLVLDDNKLTEVKFKELQEEVRKGVFVELIISDLEGNSVKSNQKKVFLKNFKFYKDAIKGKSTILEPIRKEDTEHEVLIYSIPIISYGKIKGALSGVYDINSVINRLAPEVYEKKGYSAIVNKKGEVMFTSCKDVDRVSIESLSKLFNEKKYIISCDTDIYNQGVVRYSVDNTDRYFGYCNIPFTDEWYLVMSVSVDSVFLTDINIVEKSIIILILIILAIIIVILKTKYVKKLKKAIFEDNLTKINNYYKFVIDAEKYLLKRDKEKCVVICFDILNFEFINDIYGYQVGDVMLKSISENLKLHFEKRAIYGRISPDVFGLIIELEDRENDIENLISIIMNKIGHFASIDEVYLYKKVDFTIGIYKLTNYDYIVKRLIDNAKIAMTNAKGLSGKNYLIFDENMKSKRKNAMRIEQDLKWGLRENQFELYYQPKFDINTGKVIGSEALIRWNHPHIGFVSPIDFIHIAEKNGFINDLGKWVFEEVCKTINNWKNEGIDALPVSINLSRVELYQEDLISYLNETMDKYNILRSLIQIEITETTTINDIKFINKKITQIRSMGIKIAMDDFGVGNSNFSHLKDIPIDILKIDKSFIIDIETNSKTKIVVKSVIELAKYLGLEIVCEGVENYKQLQILKEMGCSVVQGFVFSKAIITDEFKKLLLNNKEQNMESL</sequence>
<dbReference type="PANTHER" id="PTHR33121:SF79">
    <property type="entry name" value="CYCLIC DI-GMP PHOSPHODIESTERASE PDED-RELATED"/>
    <property type="match status" value="1"/>
</dbReference>
<dbReference type="SUPFAM" id="SSF55073">
    <property type="entry name" value="Nucleotide cyclase"/>
    <property type="match status" value="1"/>
</dbReference>
<dbReference type="InterPro" id="IPR035919">
    <property type="entry name" value="EAL_sf"/>
</dbReference>
<name>A0A371IWZ8_9FIRM</name>
<dbReference type="SMART" id="SM00052">
    <property type="entry name" value="EAL"/>
    <property type="match status" value="1"/>
</dbReference>
<dbReference type="GO" id="GO:0071111">
    <property type="term" value="F:cyclic-guanylate-specific phosphodiesterase activity"/>
    <property type="evidence" value="ECO:0007669"/>
    <property type="project" value="InterPro"/>
</dbReference>
<dbReference type="PROSITE" id="PS50883">
    <property type="entry name" value="EAL"/>
    <property type="match status" value="1"/>
</dbReference>
<keyword evidence="5 6" id="KW-0472">Membrane</keyword>
<feature type="transmembrane region" description="Helical" evidence="6">
    <location>
        <begin position="283"/>
        <end position="299"/>
    </location>
</feature>
<dbReference type="InterPro" id="IPR001633">
    <property type="entry name" value="EAL_dom"/>
</dbReference>
<evidence type="ECO:0000313" key="9">
    <source>
        <dbReference type="EMBL" id="RDY24997.1"/>
    </source>
</evidence>
<evidence type="ECO:0000256" key="2">
    <source>
        <dbReference type="ARBA" id="ARBA00022475"/>
    </source>
</evidence>
<dbReference type="CDD" id="cd01948">
    <property type="entry name" value="EAL"/>
    <property type="match status" value="1"/>
</dbReference>
<feature type="transmembrane region" description="Helical" evidence="6">
    <location>
        <begin position="12"/>
        <end position="31"/>
    </location>
</feature>
<dbReference type="RefSeq" id="WP_095404644.1">
    <property type="nucleotide sequence ID" value="NZ_NOJZ02000001.1"/>
</dbReference>
<evidence type="ECO:0000256" key="3">
    <source>
        <dbReference type="ARBA" id="ARBA00022692"/>
    </source>
</evidence>
<evidence type="ECO:0000256" key="4">
    <source>
        <dbReference type="ARBA" id="ARBA00022989"/>
    </source>
</evidence>
<dbReference type="InterPro" id="IPR050706">
    <property type="entry name" value="Cyclic-di-GMP_PDE-like"/>
</dbReference>
<dbReference type="Pfam" id="PF00990">
    <property type="entry name" value="GGDEF"/>
    <property type="match status" value="1"/>
</dbReference>
<dbReference type="Pfam" id="PF02743">
    <property type="entry name" value="dCache_1"/>
    <property type="match status" value="1"/>
</dbReference>
<dbReference type="Proteomes" id="UP000243494">
    <property type="component" value="Unassembled WGS sequence"/>
</dbReference>
<evidence type="ECO:0000256" key="6">
    <source>
        <dbReference type="SAM" id="Phobius"/>
    </source>
</evidence>
<organism evidence="9 10">
    <name type="scientific">Romboutsia maritimum</name>
    <dbReference type="NCBI Taxonomy" id="2020948"/>
    <lineage>
        <taxon>Bacteria</taxon>
        <taxon>Bacillati</taxon>
        <taxon>Bacillota</taxon>
        <taxon>Clostridia</taxon>
        <taxon>Peptostreptococcales</taxon>
        <taxon>Peptostreptococcaceae</taxon>
        <taxon>Romboutsia</taxon>
    </lineage>
</organism>
<dbReference type="GO" id="GO:0005886">
    <property type="term" value="C:plasma membrane"/>
    <property type="evidence" value="ECO:0007669"/>
    <property type="project" value="UniProtKB-SubCell"/>
</dbReference>
<dbReference type="SMART" id="SM00267">
    <property type="entry name" value="GGDEF"/>
    <property type="match status" value="1"/>
</dbReference>
<dbReference type="EMBL" id="NOJZ02000001">
    <property type="protein sequence ID" value="RDY24997.1"/>
    <property type="molecule type" value="Genomic_DNA"/>
</dbReference>
<evidence type="ECO:0000256" key="5">
    <source>
        <dbReference type="ARBA" id="ARBA00023136"/>
    </source>
</evidence>
<dbReference type="InterPro" id="IPR033479">
    <property type="entry name" value="dCache_1"/>
</dbReference>
<evidence type="ECO:0000259" key="7">
    <source>
        <dbReference type="PROSITE" id="PS50883"/>
    </source>
</evidence>
<dbReference type="Gene3D" id="3.30.70.270">
    <property type="match status" value="1"/>
</dbReference>
<evidence type="ECO:0000259" key="8">
    <source>
        <dbReference type="PROSITE" id="PS50887"/>
    </source>
</evidence>
<dbReference type="Gene3D" id="3.30.450.20">
    <property type="entry name" value="PAS domain"/>
    <property type="match status" value="1"/>
</dbReference>
<dbReference type="NCBIfam" id="TIGR00254">
    <property type="entry name" value="GGDEF"/>
    <property type="match status" value="1"/>
</dbReference>
<feature type="domain" description="EAL" evidence="7">
    <location>
        <begin position="483"/>
        <end position="737"/>
    </location>
</feature>
<comment type="caution">
    <text evidence="9">The sequence shown here is derived from an EMBL/GenBank/DDBJ whole genome shotgun (WGS) entry which is preliminary data.</text>
</comment>
<evidence type="ECO:0000256" key="1">
    <source>
        <dbReference type="ARBA" id="ARBA00004651"/>
    </source>
</evidence>
<reference evidence="9 10" key="1">
    <citation type="journal article" date="2017" name="Genome Announc.">
        <title>Draft Genome Sequence of Romboutsia maritimum sp. nov. Strain CCRI-22766(T), Isolated from Coastal Estuarine Mud.</title>
        <authorList>
            <person name="Maheux A.F."/>
            <person name="Boudreau D.K."/>
            <person name="Berube E."/>
            <person name="Boissinot M."/>
            <person name="Raymond F."/>
            <person name="Brodeur S."/>
            <person name="Corbeil J."/>
            <person name="Brightwell G."/>
            <person name="Broda D."/>
            <person name="Omar R.F."/>
            <person name="Bergeron M.G."/>
        </authorList>
    </citation>
    <scope>NUCLEOTIDE SEQUENCE [LARGE SCALE GENOMIC DNA]</scope>
    <source>
        <strain evidence="9 10">CCRI-22766</strain>
    </source>
</reference>
<comment type="subcellular location">
    <subcellularLocation>
        <location evidence="1">Cell membrane</location>
        <topology evidence="1">Multi-pass membrane protein</topology>
    </subcellularLocation>
</comment>
<keyword evidence="4 6" id="KW-1133">Transmembrane helix</keyword>
<dbReference type="SUPFAM" id="SSF141868">
    <property type="entry name" value="EAL domain-like"/>
    <property type="match status" value="1"/>
</dbReference>
<dbReference type="Pfam" id="PF00563">
    <property type="entry name" value="EAL"/>
    <property type="match status" value="1"/>
</dbReference>
<dbReference type="InterPro" id="IPR000160">
    <property type="entry name" value="GGDEF_dom"/>
</dbReference>
<keyword evidence="2" id="KW-1003">Cell membrane</keyword>
<keyword evidence="10" id="KW-1185">Reference proteome</keyword>
<dbReference type="PANTHER" id="PTHR33121">
    <property type="entry name" value="CYCLIC DI-GMP PHOSPHODIESTERASE PDEF"/>
    <property type="match status" value="1"/>
</dbReference>
<keyword evidence="3 6" id="KW-0812">Transmembrane</keyword>
<dbReference type="AlphaFoldDB" id="A0A371IWZ8"/>
<gene>
    <name evidence="9" type="ORF">CHF27_002005</name>
</gene>
<protein>
    <submittedName>
        <fullName evidence="9">GGDEF domain-containing protein</fullName>
    </submittedName>
</protein>
<dbReference type="Gene3D" id="3.20.20.450">
    <property type="entry name" value="EAL domain"/>
    <property type="match status" value="1"/>
</dbReference>
<dbReference type="OrthoDB" id="9762141at2"/>
<dbReference type="InterPro" id="IPR043128">
    <property type="entry name" value="Rev_trsase/Diguanyl_cyclase"/>
</dbReference>
<dbReference type="PROSITE" id="PS50887">
    <property type="entry name" value="GGDEF"/>
    <property type="match status" value="1"/>
</dbReference>
<evidence type="ECO:0000313" key="10">
    <source>
        <dbReference type="Proteomes" id="UP000243494"/>
    </source>
</evidence>
<feature type="domain" description="GGDEF" evidence="8">
    <location>
        <begin position="339"/>
        <end position="475"/>
    </location>
</feature>
<proteinExistence type="predicted"/>
<accession>A0A371IWZ8</accession>